<dbReference type="AlphaFoldDB" id="Z9JTQ6"/>
<evidence type="ECO:0000256" key="1">
    <source>
        <dbReference type="ARBA" id="ARBA00004776"/>
    </source>
</evidence>
<dbReference type="PANTHER" id="PTHR43179:SF12">
    <property type="entry name" value="GALACTOFURANOSYLTRANSFERASE GLFT2"/>
    <property type="match status" value="1"/>
</dbReference>
<dbReference type="OrthoDB" id="2676521at2"/>
<comment type="caution">
    <text evidence="6">The sequence shown here is derived from an EMBL/GenBank/DDBJ whole genome shotgun (WGS) entry which is preliminary data.</text>
</comment>
<dbReference type="Pfam" id="PF00535">
    <property type="entry name" value="Glycos_transf_2"/>
    <property type="match status" value="1"/>
</dbReference>
<evidence type="ECO:0000313" key="6">
    <source>
        <dbReference type="EMBL" id="EWS81549.1"/>
    </source>
</evidence>
<dbReference type="PANTHER" id="PTHR43179">
    <property type="entry name" value="RHAMNOSYLTRANSFERASE WBBL"/>
    <property type="match status" value="1"/>
</dbReference>
<keyword evidence="7" id="KW-1185">Reference proteome</keyword>
<protein>
    <submittedName>
        <fullName evidence="6">Cell wall biogenesis glycosyltransferase</fullName>
    </submittedName>
</protein>
<keyword evidence="3" id="KW-0328">Glycosyltransferase</keyword>
<comment type="pathway">
    <text evidence="1">Cell wall biogenesis; cell wall polysaccharide biosynthesis.</text>
</comment>
<comment type="similarity">
    <text evidence="2">Belongs to the glycosyltransferase 2 family.</text>
</comment>
<accession>Z9JTQ6</accession>
<dbReference type="Proteomes" id="UP000023067">
    <property type="component" value="Unassembled WGS sequence"/>
</dbReference>
<reference evidence="6 7" key="1">
    <citation type="submission" date="2014-02" db="EMBL/GenBank/DDBJ databases">
        <title>Genome sequence of Brachybacterium phenoliresistens strain W13A50.</title>
        <authorList>
            <person name="Wang X."/>
        </authorList>
    </citation>
    <scope>NUCLEOTIDE SEQUENCE [LARGE SCALE GENOMIC DNA]</scope>
    <source>
        <strain evidence="6 7">W13A50</strain>
    </source>
</reference>
<dbReference type="eggNOG" id="COG1216">
    <property type="taxonomic scope" value="Bacteria"/>
</dbReference>
<dbReference type="Gene3D" id="3.90.550.10">
    <property type="entry name" value="Spore Coat Polysaccharide Biosynthesis Protein SpsA, Chain A"/>
    <property type="match status" value="1"/>
</dbReference>
<dbReference type="HOGENOM" id="CLU_896118_0_0_11"/>
<evidence type="ECO:0000256" key="3">
    <source>
        <dbReference type="ARBA" id="ARBA00022676"/>
    </source>
</evidence>
<dbReference type="InterPro" id="IPR001173">
    <property type="entry name" value="Glyco_trans_2-like"/>
</dbReference>
<evidence type="ECO:0000256" key="4">
    <source>
        <dbReference type="ARBA" id="ARBA00022679"/>
    </source>
</evidence>
<dbReference type="CDD" id="cd00761">
    <property type="entry name" value="Glyco_tranf_GTA_type"/>
    <property type="match status" value="1"/>
</dbReference>
<evidence type="ECO:0000256" key="2">
    <source>
        <dbReference type="ARBA" id="ARBA00006739"/>
    </source>
</evidence>
<dbReference type="STRING" id="396014.BF93_15250"/>
<dbReference type="InterPro" id="IPR029044">
    <property type="entry name" value="Nucleotide-diphossugar_trans"/>
</dbReference>
<dbReference type="EMBL" id="JDYK01000006">
    <property type="protein sequence ID" value="EWS81549.1"/>
    <property type="molecule type" value="Genomic_DNA"/>
</dbReference>
<dbReference type="RefSeq" id="WP_051486649.1">
    <property type="nucleotide sequence ID" value="NZ_BAAAOW010000008.1"/>
</dbReference>
<feature type="domain" description="Glycosyltransferase 2-like" evidence="5">
    <location>
        <begin position="10"/>
        <end position="122"/>
    </location>
</feature>
<gene>
    <name evidence="6" type="ORF">BF93_15250</name>
</gene>
<sequence>MTPEAVPAASIIVPSYKGAARLPLLLDRLAEQAPASPRFEVIVVVDGIDDGSVEIVEREERLDARVILFPTNQGRVAALNAGFDAAQGEILIRCDDDLLPEPDYVVAHIDAHRSGPRGVVGLYLNQYEPTAFAEAYGRSADAAFRRAAYQAPPDMTWRYWAGNCSVPRQVWETVGAYDPDYRLYGWEDVDYGFRIAAAGFPVDLVRELETGHRVAAVTTEIRARRAAHSSAARRIFERKHGTGVLPSAVPSWSAWNLGVRVVSHLTTLIAPRRVGAAIDKLLPHVPRSIGRKLVALAVEGSALSGYRHPNRATEVF</sequence>
<evidence type="ECO:0000313" key="7">
    <source>
        <dbReference type="Proteomes" id="UP000023067"/>
    </source>
</evidence>
<dbReference type="GO" id="GO:0016757">
    <property type="term" value="F:glycosyltransferase activity"/>
    <property type="evidence" value="ECO:0007669"/>
    <property type="project" value="UniProtKB-KW"/>
</dbReference>
<proteinExistence type="inferred from homology"/>
<evidence type="ECO:0000259" key="5">
    <source>
        <dbReference type="Pfam" id="PF00535"/>
    </source>
</evidence>
<keyword evidence="4 6" id="KW-0808">Transferase</keyword>
<organism evidence="6 7">
    <name type="scientific">Brachybacterium phenoliresistens</name>
    <dbReference type="NCBI Taxonomy" id="396014"/>
    <lineage>
        <taxon>Bacteria</taxon>
        <taxon>Bacillati</taxon>
        <taxon>Actinomycetota</taxon>
        <taxon>Actinomycetes</taxon>
        <taxon>Micrococcales</taxon>
        <taxon>Dermabacteraceae</taxon>
        <taxon>Brachybacterium</taxon>
    </lineage>
</organism>
<name>Z9JTQ6_9MICO</name>
<dbReference type="SUPFAM" id="SSF53448">
    <property type="entry name" value="Nucleotide-diphospho-sugar transferases"/>
    <property type="match status" value="1"/>
</dbReference>